<organism evidence="2">
    <name type="scientific">Cucumis melo</name>
    <name type="common">Muskmelon</name>
    <dbReference type="NCBI Taxonomy" id="3656"/>
    <lineage>
        <taxon>Eukaryota</taxon>
        <taxon>Viridiplantae</taxon>
        <taxon>Streptophyta</taxon>
        <taxon>Embryophyta</taxon>
        <taxon>Tracheophyta</taxon>
        <taxon>Spermatophyta</taxon>
        <taxon>Magnoliopsida</taxon>
        <taxon>eudicotyledons</taxon>
        <taxon>Gunneridae</taxon>
        <taxon>Pentapetalae</taxon>
        <taxon>rosids</taxon>
        <taxon>fabids</taxon>
        <taxon>Cucurbitales</taxon>
        <taxon>Cucurbitaceae</taxon>
        <taxon>Benincaseae</taxon>
        <taxon>Cucumis</taxon>
    </lineage>
</organism>
<accession>A0A9I9EGM2</accession>
<evidence type="ECO:0000256" key="1">
    <source>
        <dbReference type="SAM" id="MobiDB-lite"/>
    </source>
</evidence>
<evidence type="ECO:0000313" key="2">
    <source>
        <dbReference type="EnsemblPlants" id="MELO3C033456.2.1"/>
    </source>
</evidence>
<feature type="region of interest" description="Disordered" evidence="1">
    <location>
        <begin position="29"/>
        <end position="48"/>
    </location>
</feature>
<dbReference type="Gramene" id="MELO3C033456.2.1">
    <property type="protein sequence ID" value="MELO3C033456.2.1"/>
    <property type="gene ID" value="MELO3C033456.2"/>
</dbReference>
<dbReference type="AlphaFoldDB" id="A0A9I9EGM2"/>
<name>A0A9I9EGM2_CUCME</name>
<sequence length="87" mass="10309">MRGLEDPVEPPSLARIGSWLKKIELEVGQRSPPPPYDLSQPRRAHVPGRQRTLFHHRDIIELYYRRHHFGHQQEGTIFRKLHRNPAC</sequence>
<proteinExistence type="predicted"/>
<reference evidence="2" key="1">
    <citation type="submission" date="2023-03" db="UniProtKB">
        <authorList>
            <consortium name="EnsemblPlants"/>
        </authorList>
    </citation>
    <scope>IDENTIFICATION</scope>
</reference>
<dbReference type="EnsemblPlants" id="MELO3C033456.2.1">
    <property type="protein sequence ID" value="MELO3C033456.2.1"/>
    <property type="gene ID" value="MELO3C033456.2"/>
</dbReference>
<protein>
    <submittedName>
        <fullName evidence="2">Uncharacterized protein</fullName>
    </submittedName>
</protein>